<organism evidence="1">
    <name type="scientific">White spot syndrome virus</name>
    <dbReference type="NCBI Taxonomy" id="342409"/>
    <lineage>
        <taxon>Viruses</taxon>
        <taxon>Viruses incertae sedis</taxon>
        <taxon>Naldaviricetes</taxon>
        <taxon>Nimaviridae</taxon>
        <taxon>Whispovirus</taxon>
    </lineage>
</organism>
<evidence type="ECO:0000313" key="1">
    <source>
        <dbReference type="EMBL" id="ATU83695.1"/>
    </source>
</evidence>
<reference evidence="1" key="1">
    <citation type="journal article" date="2018" name="Aquaculture">
        <title>Complete genome sequence of a white spot syndrome virus associated with a disease incursion in Australia.</title>
        <authorList>
            <person name="Oakey J."/>
            <person name="Smith C.S."/>
        </authorList>
    </citation>
    <scope>NUCLEOTIDE SEQUENCE [LARGE SCALE GENOMIC DNA]</scope>
    <source>
        <strain evidence="1">WSSV-AU</strain>
    </source>
</reference>
<protein>
    <submittedName>
        <fullName evidence="1">ORF13</fullName>
    </submittedName>
</protein>
<dbReference type="Proteomes" id="UP000267516">
    <property type="component" value="Segment"/>
</dbReference>
<name>A0A2D3I5P1_9VIRU</name>
<proteinExistence type="predicted"/>
<sequence>MVSFASSGDVVLLPYFESICSSSCLLSRMSFNKGSNVLLFKILCSNSYISEQVSMSLYDTQHLTRQMTAVLRNVSLFPLLSFFVSRRGITFLYQ</sequence>
<dbReference type="EMBL" id="MF768985">
    <property type="protein sequence ID" value="ATU83695.1"/>
    <property type="molecule type" value="Genomic_DNA"/>
</dbReference>
<accession>A0A2D3I5P1</accession>